<accession>X1C7N7</accession>
<dbReference type="AlphaFoldDB" id="X1C7N7"/>
<sequence>MRPSRVLRWVVRIFLLVFTLSLSIVSLLGGWSAVTILNPGSNDINIPDGDYIVNPDIGNSSIEMIIPFNITNGGVYDLTDIFLRLKIDMTFGNTSTLNNDTTTVQIFDISHSYGDIAPGETLIANYTGSGSLPLSEVDRYRTPHALEFYASLTFRASYSLNLYTFTVSIIDFTIGNYSLPP</sequence>
<proteinExistence type="predicted"/>
<name>X1C7N7_9ZZZZ</name>
<reference evidence="1" key="1">
    <citation type="journal article" date="2014" name="Front. Microbiol.">
        <title>High frequency of phylogenetically diverse reductive dehalogenase-homologous genes in deep subseafloor sedimentary metagenomes.</title>
        <authorList>
            <person name="Kawai M."/>
            <person name="Futagami T."/>
            <person name="Toyoda A."/>
            <person name="Takaki Y."/>
            <person name="Nishi S."/>
            <person name="Hori S."/>
            <person name="Arai W."/>
            <person name="Tsubouchi T."/>
            <person name="Morono Y."/>
            <person name="Uchiyama I."/>
            <person name="Ito T."/>
            <person name="Fujiyama A."/>
            <person name="Inagaki F."/>
            <person name="Takami H."/>
        </authorList>
    </citation>
    <scope>NUCLEOTIDE SEQUENCE</scope>
    <source>
        <strain evidence="1">Expedition CK06-06</strain>
    </source>
</reference>
<protein>
    <submittedName>
        <fullName evidence="1">Uncharacterized protein</fullName>
    </submittedName>
</protein>
<dbReference type="EMBL" id="BART01022110">
    <property type="protein sequence ID" value="GAG92408.1"/>
    <property type="molecule type" value="Genomic_DNA"/>
</dbReference>
<evidence type="ECO:0000313" key="1">
    <source>
        <dbReference type="EMBL" id="GAG92408.1"/>
    </source>
</evidence>
<organism evidence="1">
    <name type="scientific">marine sediment metagenome</name>
    <dbReference type="NCBI Taxonomy" id="412755"/>
    <lineage>
        <taxon>unclassified sequences</taxon>
        <taxon>metagenomes</taxon>
        <taxon>ecological metagenomes</taxon>
    </lineage>
</organism>
<comment type="caution">
    <text evidence="1">The sequence shown here is derived from an EMBL/GenBank/DDBJ whole genome shotgun (WGS) entry which is preliminary data.</text>
</comment>
<gene>
    <name evidence="1" type="ORF">S01H4_40572</name>
</gene>